<evidence type="ECO:0000256" key="1">
    <source>
        <dbReference type="ARBA" id="ARBA00001946"/>
    </source>
</evidence>
<dbReference type="InterPro" id="IPR041492">
    <property type="entry name" value="HAD_2"/>
</dbReference>
<dbReference type="SFLD" id="SFLDG01129">
    <property type="entry name" value="C1.5:_HAD__Beta-PGM__Phosphata"/>
    <property type="match status" value="1"/>
</dbReference>
<dbReference type="Pfam" id="PF13419">
    <property type="entry name" value="HAD_2"/>
    <property type="match status" value="1"/>
</dbReference>
<dbReference type="SUPFAM" id="SSF56784">
    <property type="entry name" value="HAD-like"/>
    <property type="match status" value="1"/>
</dbReference>
<dbReference type="AlphaFoldDB" id="A0AAW6TQQ6"/>
<comment type="similarity">
    <text evidence="2">Belongs to the HAD-like hydrolase superfamily. CbbY/CbbZ/Gph/YieH family.</text>
</comment>
<proteinExistence type="inferred from homology"/>
<dbReference type="InterPro" id="IPR051600">
    <property type="entry name" value="Beta-PGM-like"/>
</dbReference>
<comment type="caution">
    <text evidence="5">The sequence shown here is derived from an EMBL/GenBank/DDBJ whole genome shotgun (WGS) entry which is preliminary data.</text>
</comment>
<keyword evidence="6" id="KW-1185">Reference proteome</keyword>
<dbReference type="Gene3D" id="1.10.150.240">
    <property type="entry name" value="Putative phosphatase, domain 2"/>
    <property type="match status" value="1"/>
</dbReference>
<dbReference type="InterPro" id="IPR023214">
    <property type="entry name" value="HAD_sf"/>
</dbReference>
<keyword evidence="3" id="KW-0479">Metal-binding</keyword>
<sequence>MLGAVIFDFDGVITDSEILHFRAFNSVLADHGLELTKKEYYSRYLGLSDKDCYKTLIAEGRLGIKTAQIAGLIGKKTQLFEELARTDGKIIEGVRPFLDLLASNGVPMAICSGALRAEIELILEDSGLRDFFKAIVSAEQVKRGKPHPDGFLLALKKLNQRVSSRLTAEQCVVVEDSHWGLKAAQAAGMHTVAVTNTYEADQLASAEKIVDRLDRLTLADLAQLCS</sequence>
<dbReference type="GO" id="GO:0003824">
    <property type="term" value="F:catalytic activity"/>
    <property type="evidence" value="ECO:0007669"/>
    <property type="project" value="UniProtKB-ARBA"/>
</dbReference>
<dbReference type="SFLD" id="SFLDS00003">
    <property type="entry name" value="Haloacid_Dehalogenase"/>
    <property type="match status" value="1"/>
</dbReference>
<dbReference type="CDD" id="cd07505">
    <property type="entry name" value="HAD_BPGM-like"/>
    <property type="match status" value="1"/>
</dbReference>
<dbReference type="InterPro" id="IPR006439">
    <property type="entry name" value="HAD-SF_hydro_IA"/>
</dbReference>
<dbReference type="PANTHER" id="PTHR46193">
    <property type="entry name" value="6-PHOSPHOGLUCONATE PHOSPHATASE"/>
    <property type="match status" value="1"/>
</dbReference>
<dbReference type="EMBL" id="JASCXX010000002">
    <property type="protein sequence ID" value="MDI6447983.1"/>
    <property type="molecule type" value="Genomic_DNA"/>
</dbReference>
<reference evidence="5" key="1">
    <citation type="submission" date="2023-05" db="EMBL/GenBank/DDBJ databases">
        <title>Anaerotaeda fermentans gen. nov., sp. nov., a novel anaerobic planctomycete of the new family within the order Sedimentisphaerales isolated from Taman Peninsula, Russia.</title>
        <authorList>
            <person name="Khomyakova M.A."/>
            <person name="Merkel A.Y."/>
            <person name="Slobodkin A.I."/>
        </authorList>
    </citation>
    <scope>NUCLEOTIDE SEQUENCE</scope>
    <source>
        <strain evidence="5">M17dextr</strain>
    </source>
</reference>
<accession>A0AAW6TQQ6</accession>
<keyword evidence="4" id="KW-0460">Magnesium</keyword>
<dbReference type="GO" id="GO:0046872">
    <property type="term" value="F:metal ion binding"/>
    <property type="evidence" value="ECO:0007669"/>
    <property type="project" value="UniProtKB-KW"/>
</dbReference>
<dbReference type="PANTHER" id="PTHR46193:SF21">
    <property type="entry name" value="SLL1138 PROTEIN"/>
    <property type="match status" value="1"/>
</dbReference>
<comment type="cofactor">
    <cofactor evidence="1">
        <name>Mg(2+)</name>
        <dbReference type="ChEBI" id="CHEBI:18420"/>
    </cofactor>
</comment>
<gene>
    <name evidence="5" type="ORF">QJ522_02910</name>
</gene>
<dbReference type="Gene3D" id="3.40.50.1000">
    <property type="entry name" value="HAD superfamily/HAD-like"/>
    <property type="match status" value="1"/>
</dbReference>
<evidence type="ECO:0000313" key="6">
    <source>
        <dbReference type="Proteomes" id="UP001431776"/>
    </source>
</evidence>
<dbReference type="RefSeq" id="WP_349243394.1">
    <property type="nucleotide sequence ID" value="NZ_JASCXX010000002.1"/>
</dbReference>
<evidence type="ECO:0000256" key="4">
    <source>
        <dbReference type="ARBA" id="ARBA00022842"/>
    </source>
</evidence>
<protein>
    <submittedName>
        <fullName evidence="5">HAD family phosphatase</fullName>
    </submittedName>
</protein>
<organism evidence="5 6">
    <name type="scientific">Anaerobaca lacustris</name>
    <dbReference type="NCBI Taxonomy" id="3044600"/>
    <lineage>
        <taxon>Bacteria</taxon>
        <taxon>Pseudomonadati</taxon>
        <taxon>Planctomycetota</taxon>
        <taxon>Phycisphaerae</taxon>
        <taxon>Sedimentisphaerales</taxon>
        <taxon>Anaerobacaceae</taxon>
        <taxon>Anaerobaca</taxon>
    </lineage>
</organism>
<dbReference type="SFLD" id="SFLDG01135">
    <property type="entry name" value="C1.5.6:_HAD__Beta-PGM__Phospha"/>
    <property type="match status" value="1"/>
</dbReference>
<evidence type="ECO:0000256" key="2">
    <source>
        <dbReference type="ARBA" id="ARBA00006171"/>
    </source>
</evidence>
<evidence type="ECO:0000313" key="5">
    <source>
        <dbReference type="EMBL" id="MDI6447983.1"/>
    </source>
</evidence>
<dbReference type="InterPro" id="IPR023198">
    <property type="entry name" value="PGP-like_dom2"/>
</dbReference>
<dbReference type="Proteomes" id="UP001431776">
    <property type="component" value="Unassembled WGS sequence"/>
</dbReference>
<evidence type="ECO:0000256" key="3">
    <source>
        <dbReference type="ARBA" id="ARBA00022723"/>
    </source>
</evidence>
<dbReference type="InterPro" id="IPR036412">
    <property type="entry name" value="HAD-like_sf"/>
</dbReference>
<dbReference type="NCBIfam" id="TIGR01509">
    <property type="entry name" value="HAD-SF-IA-v3"/>
    <property type="match status" value="1"/>
</dbReference>
<name>A0AAW6TQQ6_9BACT</name>